<keyword evidence="2" id="KW-0808">Transferase</keyword>
<dbReference type="Gene3D" id="3.40.50.150">
    <property type="entry name" value="Vaccinia Virus protein VP39"/>
    <property type="match status" value="1"/>
</dbReference>
<evidence type="ECO:0000313" key="4">
    <source>
        <dbReference type="Proteomes" id="UP001166585"/>
    </source>
</evidence>
<dbReference type="GO" id="GO:0032259">
    <property type="term" value="P:methylation"/>
    <property type="evidence" value="ECO:0007669"/>
    <property type="project" value="UniProtKB-KW"/>
</dbReference>
<keyword evidence="1 3" id="KW-0489">Methyltransferase</keyword>
<dbReference type="PANTHER" id="PTHR43648">
    <property type="entry name" value="ELECTRON TRANSFER FLAVOPROTEIN BETA SUBUNIT LYSINE METHYLTRANSFERASE"/>
    <property type="match status" value="1"/>
</dbReference>
<evidence type="ECO:0000256" key="2">
    <source>
        <dbReference type="ARBA" id="ARBA00022679"/>
    </source>
</evidence>
<organism evidence="3 4">
    <name type="scientific">Ancylobacter radicis</name>
    <dbReference type="NCBI Taxonomy" id="2836179"/>
    <lineage>
        <taxon>Bacteria</taxon>
        <taxon>Pseudomonadati</taxon>
        <taxon>Pseudomonadota</taxon>
        <taxon>Alphaproteobacteria</taxon>
        <taxon>Hyphomicrobiales</taxon>
        <taxon>Xanthobacteraceae</taxon>
        <taxon>Ancylobacter</taxon>
    </lineage>
</organism>
<dbReference type="Proteomes" id="UP001166585">
    <property type="component" value="Unassembled WGS sequence"/>
</dbReference>
<comment type="caution">
    <text evidence="3">The sequence shown here is derived from an EMBL/GenBank/DDBJ whole genome shotgun (WGS) entry which is preliminary data.</text>
</comment>
<evidence type="ECO:0000256" key="1">
    <source>
        <dbReference type="ARBA" id="ARBA00022603"/>
    </source>
</evidence>
<dbReference type="InterPro" id="IPR029063">
    <property type="entry name" value="SAM-dependent_MTases_sf"/>
</dbReference>
<dbReference type="EMBL" id="JAHCQH010000018">
    <property type="protein sequence ID" value="MBS9478201.1"/>
    <property type="molecule type" value="Genomic_DNA"/>
</dbReference>
<name>A0ABS5RB99_9HYPH</name>
<sequence length="241" mass="25133">MGHRAGDGGPQGVSGGGIADASAFIRAETRLLPVPLVPEISLHLAAESLPIWQRTEEELGAIGLPPPFWAFAWAGGQALARHVLDNPGIVQGRRVLDFAAGSGLVGIAALKAGAAHVEAADIDGFAQAAIALNAAANAAAALTVLDQDIIGTPGRWDVVLAGDIAYERDLAARVFAWLEALAAGGADVWIGDPGRSYLPRERLEKVAEYGVAVSRDLEDSEIKQTSVWRPRTVNRPDSGAL</sequence>
<reference evidence="3" key="1">
    <citation type="submission" date="2021-05" db="EMBL/GenBank/DDBJ databases">
        <authorList>
            <person name="Sun Q."/>
            <person name="Inoue M."/>
        </authorList>
    </citation>
    <scope>NUCLEOTIDE SEQUENCE</scope>
    <source>
        <strain evidence="3">VKM B-3255</strain>
    </source>
</reference>
<dbReference type="PANTHER" id="PTHR43648:SF1">
    <property type="entry name" value="ELECTRON TRANSFER FLAVOPROTEIN BETA SUBUNIT LYSINE METHYLTRANSFERASE"/>
    <property type="match status" value="1"/>
</dbReference>
<keyword evidence="4" id="KW-1185">Reference proteome</keyword>
<dbReference type="Pfam" id="PF06325">
    <property type="entry name" value="PrmA"/>
    <property type="match status" value="1"/>
</dbReference>
<dbReference type="RefSeq" id="WP_213756050.1">
    <property type="nucleotide sequence ID" value="NZ_JAHCQH010000018.1"/>
</dbReference>
<protein>
    <submittedName>
        <fullName evidence="3">Methyltransferase</fullName>
    </submittedName>
</protein>
<dbReference type="InterPro" id="IPR050078">
    <property type="entry name" value="Ribosomal_L11_MeTrfase_PrmA"/>
</dbReference>
<proteinExistence type="predicted"/>
<dbReference type="GO" id="GO:0008168">
    <property type="term" value="F:methyltransferase activity"/>
    <property type="evidence" value="ECO:0007669"/>
    <property type="project" value="UniProtKB-KW"/>
</dbReference>
<accession>A0ABS5RB99</accession>
<gene>
    <name evidence="3" type="ORF">KIP89_13885</name>
</gene>
<evidence type="ECO:0000313" key="3">
    <source>
        <dbReference type="EMBL" id="MBS9478201.1"/>
    </source>
</evidence>
<dbReference type="SUPFAM" id="SSF53335">
    <property type="entry name" value="S-adenosyl-L-methionine-dependent methyltransferases"/>
    <property type="match status" value="1"/>
</dbReference>